<organism evidence="2">
    <name type="scientific">marine sediment metagenome</name>
    <dbReference type="NCBI Taxonomy" id="412755"/>
    <lineage>
        <taxon>unclassified sequences</taxon>
        <taxon>metagenomes</taxon>
        <taxon>ecological metagenomes</taxon>
    </lineage>
</organism>
<feature type="transmembrane region" description="Helical" evidence="1">
    <location>
        <begin position="567"/>
        <end position="589"/>
    </location>
</feature>
<reference evidence="2" key="1">
    <citation type="journal article" date="2015" name="Nature">
        <title>Complex archaea that bridge the gap between prokaryotes and eukaryotes.</title>
        <authorList>
            <person name="Spang A."/>
            <person name="Saw J.H."/>
            <person name="Jorgensen S.L."/>
            <person name="Zaremba-Niedzwiedzka K."/>
            <person name="Martijn J."/>
            <person name="Lind A.E."/>
            <person name="van Eijk R."/>
            <person name="Schleper C."/>
            <person name="Guy L."/>
            <person name="Ettema T.J."/>
        </authorList>
    </citation>
    <scope>NUCLEOTIDE SEQUENCE</scope>
</reference>
<feature type="transmembrane region" description="Helical" evidence="1">
    <location>
        <begin position="74"/>
        <end position="92"/>
    </location>
</feature>
<feature type="transmembrane region" description="Helical" evidence="1">
    <location>
        <begin position="491"/>
        <end position="518"/>
    </location>
</feature>
<feature type="transmembrane region" description="Helical" evidence="1">
    <location>
        <begin position="539"/>
        <end position="561"/>
    </location>
</feature>
<accession>A0A0F9QWJ7</accession>
<feature type="transmembrane region" description="Helical" evidence="1">
    <location>
        <begin position="168"/>
        <end position="186"/>
    </location>
</feature>
<name>A0A0F9QWJ7_9ZZZZ</name>
<keyword evidence="1" id="KW-0472">Membrane</keyword>
<proteinExistence type="predicted"/>
<feature type="transmembrane region" description="Helical" evidence="1">
    <location>
        <begin position="382"/>
        <end position="401"/>
    </location>
</feature>
<protein>
    <submittedName>
        <fullName evidence="2">Uncharacterized protein</fullName>
    </submittedName>
</protein>
<evidence type="ECO:0000256" key="1">
    <source>
        <dbReference type="SAM" id="Phobius"/>
    </source>
</evidence>
<dbReference type="AlphaFoldDB" id="A0A0F9QWJ7"/>
<dbReference type="EMBL" id="LAZR01001650">
    <property type="protein sequence ID" value="KKN41392.1"/>
    <property type="molecule type" value="Genomic_DNA"/>
</dbReference>
<evidence type="ECO:0000313" key="2">
    <source>
        <dbReference type="EMBL" id="KKN41392.1"/>
    </source>
</evidence>
<feature type="transmembrane region" description="Helical" evidence="1">
    <location>
        <begin position="128"/>
        <end position="147"/>
    </location>
</feature>
<feature type="transmembrane region" description="Helical" evidence="1">
    <location>
        <begin position="192"/>
        <end position="217"/>
    </location>
</feature>
<feature type="transmembrane region" description="Helical" evidence="1">
    <location>
        <begin position="306"/>
        <end position="326"/>
    </location>
</feature>
<feature type="transmembrane region" description="Helical" evidence="1">
    <location>
        <begin position="238"/>
        <end position="259"/>
    </location>
</feature>
<gene>
    <name evidence="2" type="ORF">LCGC14_0723880</name>
</gene>
<keyword evidence="1" id="KW-1133">Transmembrane helix</keyword>
<comment type="caution">
    <text evidence="2">The sequence shown here is derived from an EMBL/GenBank/DDBJ whole genome shotgun (WGS) entry which is preliminary data.</text>
</comment>
<sequence length="622" mass="71401">MGLLNNIKYPRITVRQNIWFILKKLNLFSLAKYTNKELLLEASLQSKGIYISGILESYSKRERSLKIKVVATKIIYALIFGILPIMPLLTYFQIVENLSTNPVSVESIILIGSMFFTMYFTLQFFNFFLMGLLESGIIMSGVIFRWFETLPISRDKLHKLTYLTIFRSFDIPIIVIILGFPITMLIGTQNIFVFFVSLGISILNIIFSFNLLIFIGGRLSRVLNFNASSSKRASIIRLFHILSYLIVILGSIYTIQWALNSIDKIFRILLELENPSMINLILSFIPYPFNPSYLLSNSVAISQVSMGVWVNLLIGLGLLIVLTWWTHLKASKTVRKITSEKVTNIKKKNHSQTVKEIQVRIKTRSPIKTYLRKDLSAATHDLKTLLSMIMPIILSCIFSFSFNIGNIGSEALFERDLFYNWVRMLIFIPVISSMLVYGLLNTESSGKSVLASLPINPREQANAKLILLLPLQTFAALAPSLIYIATDKFLISFFAILTSLPIAWIFLILTFELRVLFFSKYKDHYIIDEIHSENRIYKWVLITSILYILSFWIMSFLITFFSDRQLFSLAIFLISLSVIGLRIIIYLFYKIFPILPPFNTLPPSGIKSTNELEEYINIGTEN</sequence>
<feature type="transmembrane region" description="Helical" evidence="1">
    <location>
        <begin position="421"/>
        <end position="440"/>
    </location>
</feature>
<keyword evidence="1" id="KW-0812">Transmembrane</keyword>
<feature type="transmembrane region" description="Helical" evidence="1">
    <location>
        <begin position="461"/>
        <end position="485"/>
    </location>
</feature>